<feature type="transmembrane region" description="Helical" evidence="1">
    <location>
        <begin position="197"/>
        <end position="222"/>
    </location>
</feature>
<feature type="transmembrane region" description="Helical" evidence="1">
    <location>
        <begin position="302"/>
        <end position="320"/>
    </location>
</feature>
<comment type="caution">
    <text evidence="2">The sequence shown here is derived from an EMBL/GenBank/DDBJ whole genome shotgun (WGS) entry which is preliminary data.</text>
</comment>
<keyword evidence="1" id="KW-0812">Transmembrane</keyword>
<gene>
    <name evidence="2" type="ORF">ELS19_03410</name>
</gene>
<dbReference type="Proteomes" id="UP000294028">
    <property type="component" value="Unassembled WGS sequence"/>
</dbReference>
<organism evidence="2 3">
    <name type="scientific">Halogeometricum borinquense</name>
    <dbReference type="NCBI Taxonomy" id="60847"/>
    <lineage>
        <taxon>Archaea</taxon>
        <taxon>Methanobacteriati</taxon>
        <taxon>Methanobacteriota</taxon>
        <taxon>Stenosarchaea group</taxon>
        <taxon>Halobacteria</taxon>
        <taxon>Halobacteriales</taxon>
        <taxon>Haloferacaceae</taxon>
        <taxon>Halogeometricum</taxon>
    </lineage>
</organism>
<keyword evidence="1" id="KW-1133">Transmembrane helix</keyword>
<keyword evidence="1" id="KW-0472">Membrane</keyword>
<protein>
    <recommendedName>
        <fullName evidence="4">ABC transporter permease</fullName>
    </recommendedName>
</protein>
<accession>A0A482T628</accession>
<evidence type="ECO:0000313" key="3">
    <source>
        <dbReference type="Proteomes" id="UP000294028"/>
    </source>
</evidence>
<name>A0A482T628_9EURY</name>
<dbReference type="RefSeq" id="WP_129783584.1">
    <property type="nucleotide sequence ID" value="NZ_RZHH01000002.1"/>
</dbReference>
<feature type="transmembrane region" description="Helical" evidence="1">
    <location>
        <begin position="165"/>
        <end position="190"/>
    </location>
</feature>
<feature type="transmembrane region" description="Helical" evidence="1">
    <location>
        <begin position="131"/>
        <end position="159"/>
    </location>
</feature>
<dbReference type="AlphaFoldDB" id="A0A482T628"/>
<sequence length="329" mass="35636">MVFPRKASRFLCNLSNVFVNTSMETTRLRFTRFECNRYLRNTRFWIVSALLFVVSVGTATGTILAPLGPATESVLGPNTVLGAFQSKIFYIGGLAACFVGYSSISGDKASGQLRTFLKLPYSRRSLFVQKVVGRSIAVVTVTATAVIAGIVVTIPVFGIPSLTAIIAFLLISAFYQTTLVTIATAVSALLPSSRQAMATVVGLFLFGWLFGQAFAARVAAYISEEPINLLATEPSPGLTLYLTIERLLPMDAYFVLTNWVLGVGNAATDVQSVVQELHPNINKVTVVVSEVYDTTPLLLSEWFSAVLLIVWIGLALLVGISQFNRSDIK</sequence>
<dbReference type="Pfam" id="PF12679">
    <property type="entry name" value="ABC2_membrane_2"/>
    <property type="match status" value="1"/>
</dbReference>
<reference evidence="2 3" key="1">
    <citation type="submission" date="2018-12" db="EMBL/GenBank/DDBJ databases">
        <title>Genome analysis provides insights into bioremediation potentialities of Halogeometricum borinquense strain N11.</title>
        <authorList>
            <person name="Najjari A."/>
            <person name="Youssef N."/>
            <person name="Fhoula I."/>
            <person name="Ben Dhia O."/>
            <person name="Mahjoubi M."/>
            <person name="Ouzari H.I."/>
            <person name="Cherif A."/>
        </authorList>
    </citation>
    <scope>NUCLEOTIDE SEQUENCE [LARGE SCALE GENOMIC DNA]</scope>
    <source>
        <strain evidence="2 3">N11</strain>
    </source>
</reference>
<dbReference type="EMBL" id="RZHH01000002">
    <property type="protein sequence ID" value="RYJ13110.1"/>
    <property type="molecule type" value="Genomic_DNA"/>
</dbReference>
<dbReference type="GO" id="GO:0140359">
    <property type="term" value="F:ABC-type transporter activity"/>
    <property type="evidence" value="ECO:0007669"/>
    <property type="project" value="InterPro"/>
</dbReference>
<dbReference type="GO" id="GO:0005886">
    <property type="term" value="C:plasma membrane"/>
    <property type="evidence" value="ECO:0007669"/>
    <property type="project" value="UniProtKB-SubCell"/>
</dbReference>
<evidence type="ECO:0008006" key="4">
    <source>
        <dbReference type="Google" id="ProtNLM"/>
    </source>
</evidence>
<proteinExistence type="predicted"/>
<feature type="transmembrane region" description="Helical" evidence="1">
    <location>
        <begin position="88"/>
        <end position="110"/>
    </location>
</feature>
<feature type="transmembrane region" description="Helical" evidence="1">
    <location>
        <begin position="44"/>
        <end position="68"/>
    </location>
</feature>
<evidence type="ECO:0000313" key="2">
    <source>
        <dbReference type="EMBL" id="RYJ13110.1"/>
    </source>
</evidence>
<dbReference type="PANTHER" id="PTHR43471">
    <property type="entry name" value="ABC TRANSPORTER PERMEASE"/>
    <property type="match status" value="1"/>
</dbReference>
<evidence type="ECO:0000256" key="1">
    <source>
        <dbReference type="SAM" id="Phobius"/>
    </source>
</evidence>